<dbReference type="EMBL" id="PDKW01000039">
    <property type="protein sequence ID" value="PGH57658.1"/>
    <property type="molecule type" value="Genomic_DNA"/>
</dbReference>
<evidence type="ECO:0000259" key="6">
    <source>
        <dbReference type="Pfam" id="PF13086"/>
    </source>
</evidence>
<name>A0A2B8BJD2_9PROT</name>
<keyword evidence="4 8" id="KW-0347">Helicase</keyword>
<sequence length="1188" mass="132197">MAKGKRGLKPLDERFEFIGETIAAGDRRALKPALYMVHDKANGVDRCLKLWRKTGTAADLDIKALWLHEMRQVSRIRGYAGAREVVVDILEYLEDDNDFAVVLELFGSPLSVRRKQANRQHWLKNLMTTRARTLFWKNFERLVTALGIIHAQGLVHGRISAETVWTDGGETPDFRLGGFEWSLWLHSEAVGDGHARVGGQQSHLYSFAEDWKALGKLAADILGATLNANGEVTAGPQNDAMMLGMRERMLLKRLVAPGARDSVDARSATHTVREIIKDVAMSVSTRSGRFIILFLERSRLASAIYDATGGDVAEDERQQQMAWVRADIAGGATLFVERPFTPGTSFMRLVTSEMVYRLKAFVDNGTPVWDIATCVEMSPVAEAKTTYDWDEHDIVNPIEVTTFARQATELRERLGPAVLDWSHFAIAEESPTFDGNAALRSALFLIQMVEAVVKALEVYPVQVVHSRTEKGQRFVWLQAKTDDDARRFAKRLGMPDTAAALMRLFDDDDRDGDTKWRLSTSMSLGSSRQGDIDASFVTVVDYKGSKAYEFEIDDDLPEGRSLFLRAERDAGTENVIRRRLRHIAALDTRTDLVGMLVDPWRSRRVNADALDEEDQHFLDLDESKRKALKGIWTTTPGFWVVGPPGVGKTTLVTEVVRRRFSTDPFSRLLLTAQGHDALNHLQAKTKEALAENGMNEVIIVRSLTPDRQETSDDEVNRISGEYLDRVVSSQLFSDAPLETRQRLQSLRNAAGKNWRDGQMDQASRTGLRAVSNLVIDAANIVISTANSPDVERLVEEREQFDWVIVEEAAKATGPELVGPLMLSGRRLLIGDHNQLPPFDSERMIRVLENHGLAKDVVKEAPKFVGGLLMDVELDELNGFADDDVKLKDICLTAVRMLEPFRAFVNDDARRAAGNQAHRPISATLLEQRRMDPAIAEVVSHAFYEDKLATHESRQAAASRPPPFTWSAPELSPPVLVIDFDHVSRTGNRVSAEKDRPRWNNPGEVAAVMEFLKRVRATSTGGKRPTLAILSPYKAQVEALKAMMAEHRRGALAHLEEFAPVRDDSGFVGTVDSFQGSEADLVIVSMVRNSPRAGARALGFLRDRRRMNVLLSRAKWQMVLVGSLDFLQAAVLGVAPDVRDKGVAVNAQGNDLSFLMRMKSKIDALQGSEGRCGQPAARKVAPVELEAIP</sequence>
<keyword evidence="5" id="KW-0067">ATP-binding</keyword>
<evidence type="ECO:0000256" key="4">
    <source>
        <dbReference type="ARBA" id="ARBA00022806"/>
    </source>
</evidence>
<dbReference type="Gene3D" id="3.40.50.300">
    <property type="entry name" value="P-loop containing nucleotide triphosphate hydrolases"/>
    <property type="match status" value="2"/>
</dbReference>
<evidence type="ECO:0000256" key="2">
    <source>
        <dbReference type="ARBA" id="ARBA00022741"/>
    </source>
</evidence>
<dbReference type="SUPFAM" id="SSF56112">
    <property type="entry name" value="Protein kinase-like (PK-like)"/>
    <property type="match status" value="1"/>
</dbReference>
<keyword evidence="9" id="KW-1185">Reference proteome</keyword>
<dbReference type="InterPro" id="IPR047187">
    <property type="entry name" value="SF1_C_Upf1"/>
</dbReference>
<organism evidence="8 9">
    <name type="scientific">Azospirillum palustre</name>
    <dbReference type="NCBI Taxonomy" id="2044885"/>
    <lineage>
        <taxon>Bacteria</taxon>
        <taxon>Pseudomonadati</taxon>
        <taxon>Pseudomonadota</taxon>
        <taxon>Alphaproteobacteria</taxon>
        <taxon>Rhodospirillales</taxon>
        <taxon>Azospirillaceae</taxon>
        <taxon>Azospirillum</taxon>
    </lineage>
</organism>
<accession>A0A2B8BJD2</accession>
<comment type="similarity">
    <text evidence="1">Belongs to the DNA2/NAM7 helicase family.</text>
</comment>
<dbReference type="PANTHER" id="PTHR43788:SF8">
    <property type="entry name" value="DNA-BINDING PROTEIN SMUBP-2"/>
    <property type="match status" value="1"/>
</dbReference>
<protein>
    <submittedName>
        <fullName evidence="8">DNA helicase</fullName>
    </submittedName>
</protein>
<evidence type="ECO:0000313" key="9">
    <source>
        <dbReference type="Proteomes" id="UP000225379"/>
    </source>
</evidence>
<dbReference type="AlphaFoldDB" id="A0A2B8BJD2"/>
<evidence type="ECO:0000256" key="3">
    <source>
        <dbReference type="ARBA" id="ARBA00022801"/>
    </source>
</evidence>
<proteinExistence type="inferred from homology"/>
<dbReference type="InterPro" id="IPR041679">
    <property type="entry name" value="DNA2/NAM7-like_C"/>
</dbReference>
<dbReference type="InterPro" id="IPR041677">
    <property type="entry name" value="DNA2/NAM7_AAA_11"/>
</dbReference>
<dbReference type="GO" id="GO:0016787">
    <property type="term" value="F:hydrolase activity"/>
    <property type="evidence" value="ECO:0007669"/>
    <property type="project" value="UniProtKB-KW"/>
</dbReference>
<dbReference type="InterPro" id="IPR050534">
    <property type="entry name" value="Coronavir_polyprotein_1ab"/>
</dbReference>
<dbReference type="PANTHER" id="PTHR43788">
    <property type="entry name" value="DNA2/NAM7 HELICASE FAMILY MEMBER"/>
    <property type="match status" value="1"/>
</dbReference>
<dbReference type="GO" id="GO:0005524">
    <property type="term" value="F:ATP binding"/>
    <property type="evidence" value="ECO:0007669"/>
    <property type="project" value="UniProtKB-KW"/>
</dbReference>
<dbReference type="InterPro" id="IPR027417">
    <property type="entry name" value="P-loop_NTPase"/>
</dbReference>
<evidence type="ECO:0000313" key="8">
    <source>
        <dbReference type="EMBL" id="PGH57658.1"/>
    </source>
</evidence>
<dbReference type="Pfam" id="PF13086">
    <property type="entry name" value="AAA_11"/>
    <property type="match status" value="1"/>
</dbReference>
<evidence type="ECO:0000256" key="1">
    <source>
        <dbReference type="ARBA" id="ARBA00007913"/>
    </source>
</evidence>
<dbReference type="OrthoDB" id="9757917at2"/>
<dbReference type="SUPFAM" id="SSF52540">
    <property type="entry name" value="P-loop containing nucleoside triphosphate hydrolases"/>
    <property type="match status" value="1"/>
</dbReference>
<keyword evidence="3" id="KW-0378">Hydrolase</keyword>
<dbReference type="Pfam" id="PF13087">
    <property type="entry name" value="AAA_12"/>
    <property type="match status" value="1"/>
</dbReference>
<dbReference type="RefSeq" id="WP_098735650.1">
    <property type="nucleotide sequence ID" value="NZ_PDKW01000039.1"/>
</dbReference>
<comment type="caution">
    <text evidence="8">The sequence shown here is derived from an EMBL/GenBank/DDBJ whole genome shotgun (WGS) entry which is preliminary data.</text>
</comment>
<keyword evidence="2" id="KW-0547">Nucleotide-binding</keyword>
<feature type="domain" description="DNA2/NAM7 helicase helicase" evidence="6">
    <location>
        <begin position="620"/>
        <end position="837"/>
    </location>
</feature>
<evidence type="ECO:0000259" key="7">
    <source>
        <dbReference type="Pfam" id="PF13087"/>
    </source>
</evidence>
<evidence type="ECO:0000256" key="5">
    <source>
        <dbReference type="ARBA" id="ARBA00022840"/>
    </source>
</evidence>
<feature type="domain" description="DNA2/NAM7 helicase-like C-terminal" evidence="7">
    <location>
        <begin position="920"/>
        <end position="1122"/>
    </location>
</feature>
<dbReference type="CDD" id="cd18808">
    <property type="entry name" value="SF1_C_Upf1"/>
    <property type="match status" value="1"/>
</dbReference>
<dbReference type="InterPro" id="IPR011009">
    <property type="entry name" value="Kinase-like_dom_sf"/>
</dbReference>
<reference evidence="9" key="1">
    <citation type="submission" date="2017-10" db="EMBL/GenBank/DDBJ databases">
        <authorList>
            <person name="Kravchenko I.K."/>
            <person name="Grouzdev D.S."/>
        </authorList>
    </citation>
    <scope>NUCLEOTIDE SEQUENCE [LARGE SCALE GENOMIC DNA]</scope>
    <source>
        <strain evidence="9">B2</strain>
    </source>
</reference>
<dbReference type="GO" id="GO:0043139">
    <property type="term" value="F:5'-3' DNA helicase activity"/>
    <property type="evidence" value="ECO:0007669"/>
    <property type="project" value="TreeGrafter"/>
</dbReference>
<gene>
    <name evidence="8" type="ORF">CRT60_06605</name>
</gene>
<dbReference type="Proteomes" id="UP000225379">
    <property type="component" value="Unassembled WGS sequence"/>
</dbReference>